<accession>A4BWD4</accession>
<evidence type="ECO:0000313" key="4">
    <source>
        <dbReference type="Proteomes" id="UP000003053"/>
    </source>
</evidence>
<evidence type="ECO:0000313" key="3">
    <source>
        <dbReference type="EMBL" id="EAR13275.1"/>
    </source>
</evidence>
<dbReference type="SUPFAM" id="SSF53271">
    <property type="entry name" value="PRTase-like"/>
    <property type="match status" value="1"/>
</dbReference>
<dbReference type="Proteomes" id="UP000003053">
    <property type="component" value="Unassembled WGS sequence"/>
</dbReference>
<dbReference type="CDD" id="cd06223">
    <property type="entry name" value="PRTases_typeI"/>
    <property type="match status" value="1"/>
</dbReference>
<gene>
    <name evidence="3" type="ORF">PI23P_02237</name>
</gene>
<dbReference type="InterPro" id="IPR051910">
    <property type="entry name" value="ComF/GntX_DNA_util-trans"/>
</dbReference>
<dbReference type="STRING" id="313594.PI23P_02237"/>
<name>A4BWD4_9FLAO</name>
<dbReference type="PANTHER" id="PTHR47505:SF1">
    <property type="entry name" value="DNA UTILIZATION PROTEIN YHGH"/>
    <property type="match status" value="1"/>
</dbReference>
<keyword evidence="4" id="KW-1185">Reference proteome</keyword>
<comment type="caution">
    <text evidence="3">The sequence shown here is derived from an EMBL/GenBank/DDBJ whole genome shotgun (WGS) entry which is preliminary data.</text>
</comment>
<dbReference type="InterPro" id="IPR000836">
    <property type="entry name" value="PRTase_dom"/>
</dbReference>
<comment type="similarity">
    <text evidence="1">Belongs to the ComF/GntX family.</text>
</comment>
<proteinExistence type="inferred from homology"/>
<dbReference type="Pfam" id="PF00156">
    <property type="entry name" value="Pribosyltran"/>
    <property type="match status" value="1"/>
</dbReference>
<organism evidence="3 4">
    <name type="scientific">Polaribacter irgensii 23-P</name>
    <dbReference type="NCBI Taxonomy" id="313594"/>
    <lineage>
        <taxon>Bacteria</taxon>
        <taxon>Pseudomonadati</taxon>
        <taxon>Bacteroidota</taxon>
        <taxon>Flavobacteriia</taxon>
        <taxon>Flavobacteriales</taxon>
        <taxon>Flavobacteriaceae</taxon>
    </lineage>
</organism>
<protein>
    <submittedName>
        <fullName evidence="3">Putative amidophosphoribosyl-transferase</fullName>
    </submittedName>
</protein>
<keyword evidence="3" id="KW-0808">Transferase</keyword>
<dbReference type="HOGENOM" id="CLU_054549_1_0_10"/>
<dbReference type="InterPro" id="IPR029057">
    <property type="entry name" value="PRTase-like"/>
</dbReference>
<dbReference type="Gene3D" id="3.40.50.2020">
    <property type="match status" value="1"/>
</dbReference>
<dbReference type="GO" id="GO:0016740">
    <property type="term" value="F:transferase activity"/>
    <property type="evidence" value="ECO:0007669"/>
    <property type="project" value="UniProtKB-KW"/>
</dbReference>
<evidence type="ECO:0000256" key="1">
    <source>
        <dbReference type="ARBA" id="ARBA00008007"/>
    </source>
</evidence>
<evidence type="ECO:0000259" key="2">
    <source>
        <dbReference type="Pfam" id="PF00156"/>
    </source>
</evidence>
<dbReference type="PANTHER" id="PTHR47505">
    <property type="entry name" value="DNA UTILIZATION PROTEIN YHGH"/>
    <property type="match status" value="1"/>
</dbReference>
<dbReference type="eggNOG" id="COG1040">
    <property type="taxonomic scope" value="Bacteria"/>
</dbReference>
<feature type="domain" description="Phosphoribosyltransferase" evidence="2">
    <location>
        <begin position="166"/>
        <end position="235"/>
    </location>
</feature>
<reference evidence="3 4" key="1">
    <citation type="submission" date="2006-02" db="EMBL/GenBank/DDBJ databases">
        <authorList>
            <person name="Murray A."/>
            <person name="Staley J."/>
            <person name="Ferriera S."/>
            <person name="Johnson J."/>
            <person name="Kravitz S."/>
            <person name="Halpern A."/>
            <person name="Remington K."/>
            <person name="Beeson K."/>
            <person name="Tran B."/>
            <person name="Rogers Y.-H."/>
            <person name="Friedman R."/>
            <person name="Venter J.C."/>
        </authorList>
    </citation>
    <scope>NUCLEOTIDE SEQUENCE [LARGE SCALE GENOMIC DNA]</scope>
    <source>
        <strain evidence="3 4">23-P</strain>
    </source>
</reference>
<dbReference type="EMBL" id="AAOG01000001">
    <property type="protein sequence ID" value="EAR13275.1"/>
    <property type="molecule type" value="Genomic_DNA"/>
</dbReference>
<sequence length="245" mass="28329">MNATILSNFRMNCNPQKMELLKDLRALFYPRICANCSQQLIQNESIICTFCRHDLPLTHFQSYTKNKINAIFYGRVTIEKAFALLFLRKKGITKNLIHKLKYQGTEEIGIFFGNWIGEILSENEEFSTVDFILPVPIHAKKQKIRGYNQVTKFGKCLQRHLKTPFLENVLVRKSANTTQTFKSRFERFNDLDTKFSLLNFTIFKDKHVLIIDDVVTTGATLEACALELLKTSGIRISILTMAYTE</sequence>
<dbReference type="AlphaFoldDB" id="A4BWD4"/>